<dbReference type="InterPro" id="IPR050109">
    <property type="entry name" value="HTH-type_TetR-like_transc_reg"/>
</dbReference>
<feature type="region of interest" description="Disordered" evidence="5">
    <location>
        <begin position="1"/>
        <end position="29"/>
    </location>
</feature>
<dbReference type="EMBL" id="VSIY01000004">
    <property type="protein sequence ID" value="TYB82311.1"/>
    <property type="molecule type" value="Genomic_DNA"/>
</dbReference>
<dbReference type="SUPFAM" id="SSF46689">
    <property type="entry name" value="Homeodomain-like"/>
    <property type="match status" value="1"/>
</dbReference>
<dbReference type="AlphaFoldDB" id="A0A5D0RP23"/>
<keyword evidence="1" id="KW-0805">Transcription regulation</keyword>
<sequence length="230" mass="24457">MKPYQPTKEAEALGDDLPQDGLGQKGATTRGRLMEAARRLLTERSAIGLTSAAIAQGAGVSAASFYNYFVNVEAIIHALCLEAGAETGPIRDAIAPRDGDDPRAIAGRFVAAYSAHWSRFRPVLSVRNMEAERGNIAFQLLRRSFFHAMIDILLDAALALRPADGDGEIEVRSGRIAVAVAAIERLGPAAGLYLDEPNPYRRFAPDLLAGAQVDLLAAALGGDVMGGRDD</sequence>
<proteinExistence type="predicted"/>
<feature type="domain" description="HTH tetR-type" evidence="6">
    <location>
        <begin position="27"/>
        <end position="87"/>
    </location>
</feature>
<evidence type="ECO:0000256" key="2">
    <source>
        <dbReference type="ARBA" id="ARBA00023125"/>
    </source>
</evidence>
<dbReference type="Proteomes" id="UP000322080">
    <property type="component" value="Unassembled WGS sequence"/>
</dbReference>
<organism evidence="7 8">
    <name type="scientific">Maritimibacter fusiformis</name>
    <dbReference type="NCBI Taxonomy" id="2603819"/>
    <lineage>
        <taxon>Bacteria</taxon>
        <taxon>Pseudomonadati</taxon>
        <taxon>Pseudomonadota</taxon>
        <taxon>Alphaproteobacteria</taxon>
        <taxon>Rhodobacterales</taxon>
        <taxon>Roseobacteraceae</taxon>
        <taxon>Maritimibacter</taxon>
    </lineage>
</organism>
<dbReference type="PROSITE" id="PS50977">
    <property type="entry name" value="HTH_TETR_2"/>
    <property type="match status" value="1"/>
</dbReference>
<evidence type="ECO:0000313" key="7">
    <source>
        <dbReference type="EMBL" id="TYB82311.1"/>
    </source>
</evidence>
<evidence type="ECO:0000256" key="3">
    <source>
        <dbReference type="ARBA" id="ARBA00023163"/>
    </source>
</evidence>
<dbReference type="Pfam" id="PF00440">
    <property type="entry name" value="TetR_N"/>
    <property type="match status" value="1"/>
</dbReference>
<name>A0A5D0RP23_9RHOB</name>
<comment type="caution">
    <text evidence="7">The sequence shown here is derived from an EMBL/GenBank/DDBJ whole genome shotgun (WGS) entry which is preliminary data.</text>
</comment>
<dbReference type="PANTHER" id="PTHR30055">
    <property type="entry name" value="HTH-TYPE TRANSCRIPTIONAL REGULATOR RUTR"/>
    <property type="match status" value="1"/>
</dbReference>
<keyword evidence="3" id="KW-0804">Transcription</keyword>
<reference evidence="7 8" key="1">
    <citation type="submission" date="2019-08" db="EMBL/GenBank/DDBJ databases">
        <title>Identification of a novel species of the genus Boseongicola.</title>
        <authorList>
            <person name="Zhang X.-Q."/>
        </authorList>
    </citation>
    <scope>NUCLEOTIDE SEQUENCE [LARGE SCALE GENOMIC DNA]</scope>
    <source>
        <strain evidence="7 8">HY14</strain>
    </source>
</reference>
<dbReference type="InterPro" id="IPR009057">
    <property type="entry name" value="Homeodomain-like_sf"/>
</dbReference>
<keyword evidence="2 4" id="KW-0238">DNA-binding</keyword>
<dbReference type="PRINTS" id="PR00455">
    <property type="entry name" value="HTHTETR"/>
</dbReference>
<evidence type="ECO:0000256" key="5">
    <source>
        <dbReference type="SAM" id="MobiDB-lite"/>
    </source>
</evidence>
<dbReference type="PANTHER" id="PTHR30055:SF234">
    <property type="entry name" value="HTH-TYPE TRANSCRIPTIONAL REGULATOR BETI"/>
    <property type="match status" value="1"/>
</dbReference>
<dbReference type="InterPro" id="IPR001647">
    <property type="entry name" value="HTH_TetR"/>
</dbReference>
<dbReference type="RefSeq" id="WP_148377075.1">
    <property type="nucleotide sequence ID" value="NZ_VSIY01000004.1"/>
</dbReference>
<feature type="DNA-binding region" description="H-T-H motif" evidence="4">
    <location>
        <begin position="50"/>
        <end position="69"/>
    </location>
</feature>
<dbReference type="GO" id="GO:0003700">
    <property type="term" value="F:DNA-binding transcription factor activity"/>
    <property type="evidence" value="ECO:0007669"/>
    <property type="project" value="TreeGrafter"/>
</dbReference>
<gene>
    <name evidence="7" type="ORF">FVF75_06215</name>
</gene>
<evidence type="ECO:0000259" key="6">
    <source>
        <dbReference type="PROSITE" id="PS50977"/>
    </source>
</evidence>
<accession>A0A5D0RP23</accession>
<evidence type="ECO:0000256" key="1">
    <source>
        <dbReference type="ARBA" id="ARBA00023015"/>
    </source>
</evidence>
<evidence type="ECO:0000256" key="4">
    <source>
        <dbReference type="PROSITE-ProRule" id="PRU00335"/>
    </source>
</evidence>
<protein>
    <submittedName>
        <fullName evidence="7">TetR/AcrR family transcriptional regulator</fullName>
    </submittedName>
</protein>
<dbReference type="Gene3D" id="1.10.357.10">
    <property type="entry name" value="Tetracycline Repressor, domain 2"/>
    <property type="match status" value="1"/>
</dbReference>
<keyword evidence="8" id="KW-1185">Reference proteome</keyword>
<dbReference type="GO" id="GO:0000976">
    <property type="term" value="F:transcription cis-regulatory region binding"/>
    <property type="evidence" value="ECO:0007669"/>
    <property type="project" value="TreeGrafter"/>
</dbReference>
<evidence type="ECO:0000313" key="8">
    <source>
        <dbReference type="Proteomes" id="UP000322080"/>
    </source>
</evidence>